<dbReference type="OrthoDB" id="8288835at2759"/>
<reference evidence="2 3" key="1">
    <citation type="submission" date="2015-12" db="EMBL/GenBank/DDBJ databases">
        <title>The genome of Folsomia candida.</title>
        <authorList>
            <person name="Faddeeva A."/>
            <person name="Derks M.F."/>
            <person name="Anvar Y."/>
            <person name="Smit S."/>
            <person name="Van Straalen N."/>
            <person name="Roelofs D."/>
        </authorList>
    </citation>
    <scope>NUCLEOTIDE SEQUENCE [LARGE SCALE GENOMIC DNA]</scope>
    <source>
        <strain evidence="2 3">VU population</strain>
        <tissue evidence="2">Whole body</tissue>
    </source>
</reference>
<keyword evidence="1" id="KW-0812">Transmembrane</keyword>
<sequence>MLTATGVSAVCHFLDVGSALKLFPFDWDVKQQCFKRAGRRHRFYFKLHKLINLFMNVLAAGRLMQATRRAYFPLVLRILNTVWLMAYTLTTLCFVQFETKEGEILQFVNCLLRYVRRTSIRKNYSEKPVSKKSTTELYEQKKLSNFIFFGMLMLVGKPFVHILLVDESPYAPHFVSSFFLPCEGFKNSYFPFWHKVPFMAAEYYLTTVFFFSWSLNWTIIFLGMSWIVTELKTTVQQYRSIECIATLMNKAFFLYLSTFPTLLFAIVSILMFGVIRIWHYAPGSNLMFAVCGIRCSFEAVTPLAVAGEVNDKNKEVVQTWGQRIVATKRMVKKEAIAYQKSFHAVRCTAGSLYTFENSIVLCCLNNCIQLTLDLFLTFK</sequence>
<proteinExistence type="predicted"/>
<keyword evidence="1" id="KW-1133">Transmembrane helix</keyword>
<feature type="transmembrane region" description="Helical" evidence="1">
    <location>
        <begin position="146"/>
        <end position="164"/>
    </location>
</feature>
<feature type="transmembrane region" description="Helical" evidence="1">
    <location>
        <begin position="70"/>
        <end position="95"/>
    </location>
</feature>
<gene>
    <name evidence="2" type="ORF">Fcan01_16031</name>
</gene>
<comment type="caution">
    <text evidence="2">The sequence shown here is derived from an EMBL/GenBank/DDBJ whole genome shotgun (WGS) entry which is preliminary data.</text>
</comment>
<feature type="transmembrane region" description="Helical" evidence="1">
    <location>
        <begin position="203"/>
        <end position="231"/>
    </location>
</feature>
<organism evidence="2 3">
    <name type="scientific">Folsomia candida</name>
    <name type="common">Springtail</name>
    <dbReference type="NCBI Taxonomy" id="158441"/>
    <lineage>
        <taxon>Eukaryota</taxon>
        <taxon>Metazoa</taxon>
        <taxon>Ecdysozoa</taxon>
        <taxon>Arthropoda</taxon>
        <taxon>Hexapoda</taxon>
        <taxon>Collembola</taxon>
        <taxon>Entomobryomorpha</taxon>
        <taxon>Isotomoidea</taxon>
        <taxon>Isotomidae</taxon>
        <taxon>Proisotominae</taxon>
        <taxon>Folsomia</taxon>
    </lineage>
</organism>
<feature type="transmembrane region" description="Helical" evidence="1">
    <location>
        <begin position="43"/>
        <end position="64"/>
    </location>
</feature>
<dbReference type="Proteomes" id="UP000198287">
    <property type="component" value="Unassembled WGS sequence"/>
</dbReference>
<dbReference type="EMBL" id="LNIX01000010">
    <property type="protein sequence ID" value="OXA49513.1"/>
    <property type="molecule type" value="Genomic_DNA"/>
</dbReference>
<evidence type="ECO:0000313" key="2">
    <source>
        <dbReference type="EMBL" id="OXA49513.1"/>
    </source>
</evidence>
<protein>
    <submittedName>
        <fullName evidence="2">Uncharacterized protein</fullName>
    </submittedName>
</protein>
<feature type="transmembrane region" description="Helical" evidence="1">
    <location>
        <begin position="252"/>
        <end position="278"/>
    </location>
</feature>
<evidence type="ECO:0000256" key="1">
    <source>
        <dbReference type="SAM" id="Phobius"/>
    </source>
</evidence>
<dbReference type="AlphaFoldDB" id="A0A226DW96"/>
<keyword evidence="3" id="KW-1185">Reference proteome</keyword>
<evidence type="ECO:0000313" key="3">
    <source>
        <dbReference type="Proteomes" id="UP000198287"/>
    </source>
</evidence>
<name>A0A226DW96_FOLCA</name>
<accession>A0A226DW96</accession>
<keyword evidence="1" id="KW-0472">Membrane</keyword>